<dbReference type="Gene3D" id="3.30.470.160">
    <property type="entry name" value="Inositol polyphosphate kinase"/>
    <property type="match status" value="1"/>
</dbReference>
<feature type="compositionally biased region" description="Acidic residues" evidence="5">
    <location>
        <begin position="124"/>
        <end position="139"/>
    </location>
</feature>
<evidence type="ECO:0000313" key="7">
    <source>
        <dbReference type="Proteomes" id="UP000007797"/>
    </source>
</evidence>
<dbReference type="GO" id="GO:0000828">
    <property type="term" value="F:inositol hexakisphosphate kinase activity"/>
    <property type="evidence" value="ECO:0007669"/>
    <property type="project" value="TreeGrafter"/>
</dbReference>
<dbReference type="GeneID" id="14876377"/>
<dbReference type="EC" id="2.7.-.-" evidence="4"/>
<dbReference type="OrthoDB" id="18995at2759"/>
<name>F4PK82_CACFS</name>
<gene>
    <name evidence="6" type="ORF">DFA_06144</name>
</gene>
<keyword evidence="2 4" id="KW-0808">Transferase</keyword>
<evidence type="ECO:0000256" key="5">
    <source>
        <dbReference type="SAM" id="MobiDB-lite"/>
    </source>
</evidence>
<evidence type="ECO:0000256" key="3">
    <source>
        <dbReference type="ARBA" id="ARBA00022777"/>
    </source>
</evidence>
<dbReference type="EMBL" id="GL883007">
    <property type="protein sequence ID" value="EGG24006.1"/>
    <property type="molecule type" value="Genomic_DNA"/>
</dbReference>
<dbReference type="KEGG" id="dfa:DFA_06144"/>
<proteinExistence type="inferred from homology"/>
<accession>F4PK82</accession>
<comment type="similarity">
    <text evidence="1 4">Belongs to the inositol phosphokinase (IPK) family.</text>
</comment>
<feature type="compositionally biased region" description="Low complexity" evidence="5">
    <location>
        <begin position="318"/>
        <end position="336"/>
    </location>
</feature>
<organism evidence="6 7">
    <name type="scientific">Cavenderia fasciculata</name>
    <name type="common">Slime mold</name>
    <name type="synonym">Dictyostelium fasciculatum</name>
    <dbReference type="NCBI Taxonomy" id="261658"/>
    <lineage>
        <taxon>Eukaryota</taxon>
        <taxon>Amoebozoa</taxon>
        <taxon>Evosea</taxon>
        <taxon>Eumycetozoa</taxon>
        <taxon>Dictyostelia</taxon>
        <taxon>Acytosteliales</taxon>
        <taxon>Cavenderiaceae</taxon>
        <taxon>Cavenderia</taxon>
    </lineage>
</organism>
<feature type="compositionally biased region" description="Low complexity" evidence="5">
    <location>
        <begin position="160"/>
        <end position="186"/>
    </location>
</feature>
<evidence type="ECO:0000256" key="4">
    <source>
        <dbReference type="RuleBase" id="RU363090"/>
    </source>
</evidence>
<dbReference type="GO" id="GO:0005634">
    <property type="term" value="C:nucleus"/>
    <property type="evidence" value="ECO:0007669"/>
    <property type="project" value="TreeGrafter"/>
</dbReference>
<evidence type="ECO:0000313" key="6">
    <source>
        <dbReference type="EMBL" id="EGG24006.1"/>
    </source>
</evidence>
<evidence type="ECO:0000256" key="1">
    <source>
        <dbReference type="ARBA" id="ARBA00007374"/>
    </source>
</evidence>
<protein>
    <recommendedName>
        <fullName evidence="4">Kinase</fullName>
        <ecNumber evidence="4">2.7.-.-</ecNumber>
    </recommendedName>
</protein>
<reference evidence="7" key="1">
    <citation type="journal article" date="2011" name="Genome Res.">
        <title>Phylogeny-wide analysis of social amoeba genomes highlights ancient origins for complex intercellular communication.</title>
        <authorList>
            <person name="Heidel A.J."/>
            <person name="Lawal H.M."/>
            <person name="Felder M."/>
            <person name="Schilde C."/>
            <person name="Helps N.R."/>
            <person name="Tunggal B."/>
            <person name="Rivero F."/>
            <person name="John U."/>
            <person name="Schleicher M."/>
            <person name="Eichinger L."/>
            <person name="Platzer M."/>
            <person name="Noegel A.A."/>
            <person name="Schaap P."/>
            <person name="Gloeckner G."/>
        </authorList>
    </citation>
    <scope>NUCLEOTIDE SEQUENCE [LARGE SCALE GENOMIC DNA]</scope>
    <source>
        <strain evidence="7">SH3</strain>
    </source>
</reference>
<dbReference type="STRING" id="1054147.F4PK82"/>
<dbReference type="GO" id="GO:0032958">
    <property type="term" value="P:inositol phosphate biosynthetic process"/>
    <property type="evidence" value="ECO:0007669"/>
    <property type="project" value="InterPro"/>
</dbReference>
<dbReference type="PANTHER" id="PTHR12400">
    <property type="entry name" value="INOSITOL POLYPHOSPHATE KINASE"/>
    <property type="match status" value="1"/>
</dbReference>
<evidence type="ECO:0000256" key="2">
    <source>
        <dbReference type="ARBA" id="ARBA00022679"/>
    </source>
</evidence>
<dbReference type="PANTHER" id="PTHR12400:SF74">
    <property type="entry name" value="KINASE"/>
    <property type="match status" value="1"/>
</dbReference>
<feature type="region of interest" description="Disordered" evidence="5">
    <location>
        <begin position="118"/>
        <end position="191"/>
    </location>
</feature>
<sequence length="667" mass="74519">MMFNNDNNNTINITSESPTSIIIELVHHHQHHQKYYQSNKMIPSSPIIQQPQQQQETLTSINNDLLNSKVSLLNIQDNYDNDELSSHHDVMPCRSIPSSSMASSTNGCGFKYPEEEVIRGQKEQEEEEEDILIEEEDADSSSSTTSSCSSLPYTSVVLQSNNNNNNNNNPLSASSSSISNNNNNKSTPPMNILAPNSLYQVCNTKRNLISTSPILFSIYSNHSTPQTPLLLSQQLTLPPTVTITSPSNNNNNNINTPTPTSTIPNKLVHSTSSDDESVGFINHQNQLDSSFTDEDDLLDNTSSNGGDSDQDDDGGDEVSGLLVVPTTPSSSSNLSLSSSEIRKRSISITFPDLTLLSHQVAGQCPLLKLPDGKVLKPLVPTEYQFYKSLEHHSEFIDFTPKFFGIDHFGLDHEYLEQSCNKQSTIFNYAHWRNKIIKLPKENQNLYIKIEDLTFSCKYPCILDLKMGVRQHGREAPAEKVKKMVEKCKATTSSSLGFRVCGLKVYNLPNGEYSTYDKYYGRSLTDQDIPLVLCRYLDNGLRSRLELLPLIAKRLGQIISLFEQQQCYKFYGGSLLFIYDGQSTNAADAKLNIRMVDFAHAHPTSTSNINHKNNNNNNSNSNNKNQPPPIDDEDSVLDEGYLFGLRNLLKLINTLIQVSNNANNLNTI</sequence>
<feature type="compositionally biased region" description="Low complexity" evidence="5">
    <location>
        <begin position="242"/>
        <end position="265"/>
    </location>
</feature>
<feature type="compositionally biased region" description="Low complexity" evidence="5">
    <location>
        <begin position="606"/>
        <end position="624"/>
    </location>
</feature>
<feature type="region of interest" description="Disordered" evidence="5">
    <location>
        <begin position="242"/>
        <end position="336"/>
    </location>
</feature>
<dbReference type="RefSeq" id="XP_004361857.1">
    <property type="nucleotide sequence ID" value="XM_004361800.1"/>
</dbReference>
<keyword evidence="7" id="KW-1185">Reference proteome</keyword>
<dbReference type="AlphaFoldDB" id="F4PK82"/>
<dbReference type="Pfam" id="PF03770">
    <property type="entry name" value="IPK"/>
    <property type="match status" value="1"/>
</dbReference>
<dbReference type="SUPFAM" id="SSF56104">
    <property type="entry name" value="SAICAR synthase-like"/>
    <property type="match status" value="1"/>
</dbReference>
<dbReference type="InterPro" id="IPR038286">
    <property type="entry name" value="IPK_sf"/>
</dbReference>
<keyword evidence="3 4" id="KW-0418">Kinase</keyword>
<dbReference type="InterPro" id="IPR005522">
    <property type="entry name" value="IPK"/>
</dbReference>
<dbReference type="GO" id="GO:0046854">
    <property type="term" value="P:phosphatidylinositol phosphate biosynthetic process"/>
    <property type="evidence" value="ECO:0007669"/>
    <property type="project" value="TreeGrafter"/>
</dbReference>
<feature type="compositionally biased region" description="Low complexity" evidence="5">
    <location>
        <begin position="140"/>
        <end position="150"/>
    </location>
</feature>
<feature type="region of interest" description="Disordered" evidence="5">
    <location>
        <begin position="603"/>
        <end position="631"/>
    </location>
</feature>
<dbReference type="Proteomes" id="UP000007797">
    <property type="component" value="Unassembled WGS sequence"/>
</dbReference>
<dbReference type="GO" id="GO:0005737">
    <property type="term" value="C:cytoplasm"/>
    <property type="evidence" value="ECO:0007669"/>
    <property type="project" value="TreeGrafter"/>
</dbReference>